<dbReference type="EMBL" id="BJCC01000008">
    <property type="protein sequence ID" value="GCF92997.1"/>
    <property type="molecule type" value="Genomic_DNA"/>
</dbReference>
<dbReference type="Proteomes" id="UP000290567">
    <property type="component" value="Unassembled WGS sequence"/>
</dbReference>
<dbReference type="OrthoDB" id="9803733at2"/>
<sequence>MTTISSQLMTAANLPNSNYLPIDLNLINNPKYQELPIEALFLHALYTMRMTCSIYNSQKDGSWLDQDGLPYIYFSNEEAADLLKVSERKITNLRNTLAKLDLIKVVRHGLKHYRIYVANPQAPAEDSEVKLAFKNYTTSKQLVSAADFTDTVRPAKSAGTKTQDLQTSTQKQLEKTTRPTNATCAAASKMTDTAPVEKSESLIAGLKARYVHLIPAQVFTRFLPFCEGDYQQAKWYVDTIFKAKFVSNRQFIQAGIPAESDVLTFEGNDYYQQGLADAVAKAVEQMYRYKQVRNPQAFFFSFMKGYFTEKTRQYLVDHYELTPELERTFSCISHVLSTEKWKKIQEIA</sequence>
<dbReference type="InterPro" id="IPR010724">
    <property type="entry name" value="RepA_N"/>
</dbReference>
<gene>
    <name evidence="3" type="ORF">NRIC_08880</name>
</gene>
<feature type="region of interest" description="Disordered" evidence="1">
    <location>
        <begin position="156"/>
        <end position="179"/>
    </location>
</feature>
<dbReference type="Pfam" id="PF06970">
    <property type="entry name" value="RepA_N"/>
    <property type="match status" value="1"/>
</dbReference>
<reference evidence="4" key="1">
    <citation type="submission" date="2019-02" db="EMBL/GenBank/DDBJ databases">
        <title>Draft genome sequence of Enterococcus sp. Gos25-1.</title>
        <authorList>
            <person name="Tanaka N."/>
            <person name="Shiwa Y."/>
            <person name="Fujita N."/>
        </authorList>
    </citation>
    <scope>NUCLEOTIDE SEQUENCE [LARGE SCALE GENOMIC DNA]</scope>
    <source>
        <strain evidence="4">Gos25-1</strain>
    </source>
</reference>
<evidence type="ECO:0000313" key="3">
    <source>
        <dbReference type="EMBL" id="GCF92997.1"/>
    </source>
</evidence>
<evidence type="ECO:0000259" key="2">
    <source>
        <dbReference type="Pfam" id="PF06970"/>
    </source>
</evidence>
<dbReference type="AlphaFoldDB" id="A0A4P5P585"/>
<organism evidence="3 4">
    <name type="scientific">Enterococcus florum</name>
    <dbReference type="NCBI Taxonomy" id="2480627"/>
    <lineage>
        <taxon>Bacteria</taxon>
        <taxon>Bacillati</taxon>
        <taxon>Bacillota</taxon>
        <taxon>Bacilli</taxon>
        <taxon>Lactobacillales</taxon>
        <taxon>Enterococcaceae</taxon>
        <taxon>Enterococcus</taxon>
    </lineage>
</organism>
<evidence type="ECO:0000256" key="1">
    <source>
        <dbReference type="SAM" id="MobiDB-lite"/>
    </source>
</evidence>
<proteinExistence type="predicted"/>
<accession>A0A4P5P585</accession>
<keyword evidence="4" id="KW-1185">Reference proteome</keyword>
<protein>
    <submittedName>
        <fullName evidence="3">Replication protein</fullName>
    </submittedName>
</protein>
<name>A0A4P5P585_9ENTE</name>
<feature type="compositionally biased region" description="Polar residues" evidence="1">
    <location>
        <begin position="159"/>
        <end position="171"/>
    </location>
</feature>
<dbReference type="RefSeq" id="WP_146621483.1">
    <property type="nucleotide sequence ID" value="NZ_BJCC01000008.1"/>
</dbReference>
<evidence type="ECO:0000313" key="4">
    <source>
        <dbReference type="Proteomes" id="UP000290567"/>
    </source>
</evidence>
<comment type="caution">
    <text evidence="3">The sequence shown here is derived from an EMBL/GenBank/DDBJ whole genome shotgun (WGS) entry which is preliminary data.</text>
</comment>
<feature type="domain" description="Replication initiator A N-terminal" evidence="2">
    <location>
        <begin position="18"/>
        <end position="97"/>
    </location>
</feature>